<evidence type="ECO:0000313" key="2">
    <source>
        <dbReference type="Proteomes" id="UP000199701"/>
    </source>
</evidence>
<dbReference type="Pfam" id="PF19677">
    <property type="entry name" value="DUF6179"/>
    <property type="match status" value="1"/>
</dbReference>
<dbReference type="AlphaFoldDB" id="A0A1I0R6W9"/>
<accession>A0A1I0R6W9</accession>
<dbReference type="InterPro" id="IPR045751">
    <property type="entry name" value="DUF6179"/>
</dbReference>
<organism evidence="1 2">
    <name type="scientific">[Clostridium] fimetarium</name>
    <dbReference type="NCBI Taxonomy" id="99656"/>
    <lineage>
        <taxon>Bacteria</taxon>
        <taxon>Bacillati</taxon>
        <taxon>Bacillota</taxon>
        <taxon>Clostridia</taxon>
        <taxon>Lachnospirales</taxon>
        <taxon>Lachnospiraceae</taxon>
    </lineage>
</organism>
<name>A0A1I0R6W9_9FIRM</name>
<protein>
    <submittedName>
        <fullName evidence="1">Uncharacterized protein</fullName>
    </submittedName>
</protein>
<dbReference type="STRING" id="99656.SAMN05421659_11286"/>
<reference evidence="1 2" key="1">
    <citation type="submission" date="2016-10" db="EMBL/GenBank/DDBJ databases">
        <authorList>
            <person name="de Groot N.N."/>
        </authorList>
    </citation>
    <scope>NUCLEOTIDE SEQUENCE [LARGE SCALE GENOMIC DNA]</scope>
    <source>
        <strain evidence="1 2">DSM 9179</strain>
    </source>
</reference>
<gene>
    <name evidence="1" type="ORF">SAMN05421659_11286</name>
</gene>
<proteinExistence type="predicted"/>
<sequence>MNKFEMEELIPIVAELTEKYTSKESTSVSYNTAKQLMNAVIYCMNEIDLVNYELDSGAAKDMAVKDMTEQQDSKLAYRTGYELVVKKVFKTKALFEEIALDFNAYRNRAYYETVMKGMPAFFLYYDPKFNPQNHILTLDYPTIKSVQDSCGIDAIYEYLSYTKLEQELLKAFPEEYITTLLSSYHADYEELFINVGSIVLRNIIVCMILGKNITNHCFEKKDAVVLKKYIESSSQEELEIKLCNLVKILVNQGYNHNEQLYEYLKEDVKNISFELINAVEHDCLDIMFLL</sequence>
<evidence type="ECO:0000313" key="1">
    <source>
        <dbReference type="EMBL" id="SEW36379.1"/>
    </source>
</evidence>
<dbReference type="Proteomes" id="UP000199701">
    <property type="component" value="Unassembled WGS sequence"/>
</dbReference>
<dbReference type="OrthoDB" id="1907610at2"/>
<keyword evidence="2" id="KW-1185">Reference proteome</keyword>
<dbReference type="RefSeq" id="WP_092455441.1">
    <property type="nucleotide sequence ID" value="NZ_FOJI01000012.1"/>
</dbReference>
<dbReference type="EMBL" id="FOJI01000012">
    <property type="protein sequence ID" value="SEW36379.1"/>
    <property type="molecule type" value="Genomic_DNA"/>
</dbReference>